<gene>
    <name evidence="8" type="ORF">H3L94_06645</name>
</gene>
<comment type="subcellular location">
    <subcellularLocation>
        <location evidence="1">Cell membrane</location>
        <topology evidence="1">Multi-pass membrane protein</topology>
    </subcellularLocation>
</comment>
<organism evidence="8 9">
    <name type="scientific">Neisseria shayeganii</name>
    <dbReference type="NCBI Taxonomy" id="607712"/>
    <lineage>
        <taxon>Bacteria</taxon>
        <taxon>Pseudomonadati</taxon>
        <taxon>Pseudomonadota</taxon>
        <taxon>Betaproteobacteria</taxon>
        <taxon>Neisseriales</taxon>
        <taxon>Neisseriaceae</taxon>
        <taxon>Neisseria</taxon>
    </lineage>
</organism>
<dbReference type="RefSeq" id="WP_182121375.1">
    <property type="nucleotide sequence ID" value="NZ_CP059567.1"/>
</dbReference>
<evidence type="ECO:0000313" key="9">
    <source>
        <dbReference type="Proteomes" id="UP000514752"/>
    </source>
</evidence>
<keyword evidence="3" id="KW-1003">Cell membrane</keyword>
<evidence type="ECO:0000256" key="2">
    <source>
        <dbReference type="ARBA" id="ARBA00022448"/>
    </source>
</evidence>
<sequence>MNFPAVWFAPSAQWAAAFVWLAILGMVAPRAWPALKRHSRLAGIAMLALALCWSLRAAPLAGQMGGLVYHLLGVSLLTLMLGGSAALWLASLVMLLYTLIWQGWSGLPAAGIAALSTLVPPVLVTTAARSFSRRLPRNVFVYIFINGFLAAAAGIFLAAVAVGTLLYAAGVFDADTLLESVLPVFFFIAWGEAFLTGLLSAIFIALAPQLLTTFADREYLQHSPPEIWKQ</sequence>
<keyword evidence="4 7" id="KW-0812">Transmembrane</keyword>
<dbReference type="InterPro" id="IPR002751">
    <property type="entry name" value="CbiM/NikMN"/>
</dbReference>
<feature type="transmembrane region" description="Helical" evidence="7">
    <location>
        <begin position="139"/>
        <end position="172"/>
    </location>
</feature>
<proteinExistence type="predicted"/>
<evidence type="ECO:0000256" key="6">
    <source>
        <dbReference type="ARBA" id="ARBA00023136"/>
    </source>
</evidence>
<keyword evidence="6 7" id="KW-0472">Membrane</keyword>
<evidence type="ECO:0000256" key="5">
    <source>
        <dbReference type="ARBA" id="ARBA00022989"/>
    </source>
</evidence>
<dbReference type="GO" id="GO:0005886">
    <property type="term" value="C:plasma membrane"/>
    <property type="evidence" value="ECO:0007669"/>
    <property type="project" value="UniProtKB-SubCell"/>
</dbReference>
<name>A0A7D7N8S3_9NEIS</name>
<evidence type="ECO:0000256" key="1">
    <source>
        <dbReference type="ARBA" id="ARBA00004651"/>
    </source>
</evidence>
<dbReference type="EMBL" id="CP059567">
    <property type="protein sequence ID" value="QMT39559.1"/>
    <property type="molecule type" value="Genomic_DNA"/>
</dbReference>
<evidence type="ECO:0000256" key="4">
    <source>
        <dbReference type="ARBA" id="ARBA00022692"/>
    </source>
</evidence>
<reference evidence="8 9" key="1">
    <citation type="submission" date="2020-07" db="EMBL/GenBank/DDBJ databases">
        <title>Genomic diversity of species in the Neisseriaceae family.</title>
        <authorList>
            <person name="Vincent A.T."/>
            <person name="Bernet E."/>
            <person name="Veyrier F.J."/>
        </authorList>
    </citation>
    <scope>NUCLEOTIDE SEQUENCE [LARGE SCALE GENOMIC DNA]</scope>
    <source>
        <strain evidence="8 9">DSM 22244</strain>
    </source>
</reference>
<feature type="transmembrane region" description="Helical" evidence="7">
    <location>
        <begin position="12"/>
        <end position="32"/>
    </location>
</feature>
<evidence type="ECO:0000313" key="8">
    <source>
        <dbReference type="EMBL" id="QMT39559.1"/>
    </source>
</evidence>
<dbReference type="AlphaFoldDB" id="A0A7D7N8S3"/>
<accession>A0A7D7N8S3</accession>
<feature type="transmembrane region" description="Helical" evidence="7">
    <location>
        <begin position="67"/>
        <end position="100"/>
    </location>
</feature>
<dbReference type="Pfam" id="PF01891">
    <property type="entry name" value="CbiM"/>
    <property type="match status" value="1"/>
</dbReference>
<keyword evidence="2" id="KW-0813">Transport</keyword>
<protein>
    <submittedName>
        <fullName evidence="8">Energy-coupling factor ABC transporter permease</fullName>
    </submittedName>
</protein>
<dbReference type="Gene3D" id="1.10.1760.20">
    <property type="match status" value="1"/>
</dbReference>
<feature type="transmembrane region" description="Helical" evidence="7">
    <location>
        <begin position="38"/>
        <end position="55"/>
    </location>
</feature>
<dbReference type="GO" id="GO:0000041">
    <property type="term" value="P:transition metal ion transport"/>
    <property type="evidence" value="ECO:0007669"/>
    <property type="project" value="InterPro"/>
</dbReference>
<dbReference type="Proteomes" id="UP000514752">
    <property type="component" value="Chromosome"/>
</dbReference>
<evidence type="ECO:0000256" key="7">
    <source>
        <dbReference type="SAM" id="Phobius"/>
    </source>
</evidence>
<feature type="transmembrane region" description="Helical" evidence="7">
    <location>
        <begin position="184"/>
        <end position="207"/>
    </location>
</feature>
<keyword evidence="5 7" id="KW-1133">Transmembrane helix</keyword>
<dbReference type="KEGG" id="nsg:H3L94_06645"/>
<feature type="transmembrane region" description="Helical" evidence="7">
    <location>
        <begin position="106"/>
        <end position="127"/>
    </location>
</feature>
<evidence type="ECO:0000256" key="3">
    <source>
        <dbReference type="ARBA" id="ARBA00022475"/>
    </source>
</evidence>